<dbReference type="GO" id="GO:0005886">
    <property type="term" value="C:plasma membrane"/>
    <property type="evidence" value="ECO:0007669"/>
    <property type="project" value="UniProtKB-SubCell"/>
</dbReference>
<name>A0A9E6PZL8_9PSED</name>
<evidence type="ECO:0000313" key="10">
    <source>
        <dbReference type="Proteomes" id="UP000633418"/>
    </source>
</evidence>
<comment type="subcellular location">
    <subcellularLocation>
        <location evidence="1">Cell membrane</location>
        <topology evidence="1">Multi-pass membrane protein</topology>
    </subcellularLocation>
</comment>
<feature type="transmembrane region" description="Helical" evidence="8">
    <location>
        <begin position="234"/>
        <end position="255"/>
    </location>
</feature>
<accession>A0A9E6PZL8</accession>
<dbReference type="PANTHER" id="PTHR22926:SF3">
    <property type="entry name" value="UNDECAPRENYL-PHOSPHATE ALPHA-N-ACETYLGLUCOSAMINYL 1-PHOSPHATE TRANSFERASE"/>
    <property type="match status" value="1"/>
</dbReference>
<dbReference type="GO" id="GO:0044038">
    <property type="term" value="P:cell wall macromolecule biosynthetic process"/>
    <property type="evidence" value="ECO:0007669"/>
    <property type="project" value="TreeGrafter"/>
</dbReference>
<feature type="transmembrane region" description="Helical" evidence="8">
    <location>
        <begin position="207"/>
        <end position="228"/>
    </location>
</feature>
<comment type="cofactor">
    <cofactor evidence="7">
        <name>Mg(2+)</name>
        <dbReference type="ChEBI" id="CHEBI:18420"/>
    </cofactor>
</comment>
<keyword evidence="2" id="KW-1003">Cell membrane</keyword>
<evidence type="ECO:0000256" key="8">
    <source>
        <dbReference type="SAM" id="Phobius"/>
    </source>
</evidence>
<keyword evidence="5 8" id="KW-1133">Transmembrane helix</keyword>
<dbReference type="AlphaFoldDB" id="A0A9E6PZL8"/>
<dbReference type="Proteomes" id="UP000633418">
    <property type="component" value="Chromosome"/>
</dbReference>
<dbReference type="InterPro" id="IPR000715">
    <property type="entry name" value="Glycosyl_transferase_4"/>
</dbReference>
<dbReference type="RefSeq" id="WP_186655974.1">
    <property type="nucleotide sequence ID" value="NZ_CP077095.1"/>
</dbReference>
<dbReference type="Pfam" id="PF00953">
    <property type="entry name" value="Glycos_transf_4"/>
    <property type="match status" value="1"/>
</dbReference>
<feature type="transmembrane region" description="Helical" evidence="8">
    <location>
        <begin position="183"/>
        <end position="200"/>
    </location>
</feature>
<dbReference type="PANTHER" id="PTHR22926">
    <property type="entry name" value="PHOSPHO-N-ACETYLMURAMOYL-PENTAPEPTIDE-TRANSFERASE"/>
    <property type="match status" value="1"/>
</dbReference>
<feature type="transmembrane region" description="Helical" evidence="8">
    <location>
        <begin position="314"/>
        <end position="333"/>
    </location>
</feature>
<dbReference type="EMBL" id="CP077095">
    <property type="protein sequence ID" value="QXI39807.1"/>
    <property type="molecule type" value="Genomic_DNA"/>
</dbReference>
<evidence type="ECO:0000313" key="9">
    <source>
        <dbReference type="EMBL" id="QXI39807.1"/>
    </source>
</evidence>
<organism evidence="9 10">
    <name type="scientific">Pseudomonas xantholysinigenes</name>
    <dbReference type="NCBI Taxonomy" id="2745490"/>
    <lineage>
        <taxon>Bacteria</taxon>
        <taxon>Pseudomonadati</taxon>
        <taxon>Pseudomonadota</taxon>
        <taxon>Gammaproteobacteria</taxon>
        <taxon>Pseudomonadales</taxon>
        <taxon>Pseudomonadaceae</taxon>
        <taxon>Pseudomonas</taxon>
    </lineage>
</organism>
<reference evidence="9 10" key="2">
    <citation type="journal article" date="2021" name="Microorganisms">
        <title>The Ever-Expanding Pseudomonas Genus: Description of 43 New Species and Partition of the Pseudomonas putida Group.</title>
        <authorList>
            <person name="Girard L."/>
            <person name="Lood C."/>
            <person name="Hofte M."/>
            <person name="Vandamme P."/>
            <person name="Rokni-Zadeh H."/>
            <person name="van Noort V."/>
            <person name="Lavigne R."/>
            <person name="De Mot R."/>
        </authorList>
    </citation>
    <scope>NUCLEOTIDE SEQUENCE [LARGE SCALE GENOMIC DNA]</scope>
    <source>
        <strain evidence="9 10">RW9S1A</strain>
    </source>
</reference>
<evidence type="ECO:0000256" key="3">
    <source>
        <dbReference type="ARBA" id="ARBA00022679"/>
    </source>
</evidence>
<dbReference type="KEGG" id="pxn:HU772_006890"/>
<keyword evidence="10" id="KW-1185">Reference proteome</keyword>
<feature type="binding site" evidence="7">
    <location>
        <position position="211"/>
    </location>
    <ligand>
        <name>Mg(2+)</name>
        <dbReference type="ChEBI" id="CHEBI:18420"/>
    </ligand>
</feature>
<keyword evidence="7" id="KW-0460">Magnesium</keyword>
<dbReference type="CDD" id="cd06854">
    <property type="entry name" value="GT_WbpL_WbcO_like"/>
    <property type="match status" value="1"/>
</dbReference>
<evidence type="ECO:0000256" key="1">
    <source>
        <dbReference type="ARBA" id="ARBA00004651"/>
    </source>
</evidence>
<feature type="transmembrane region" description="Helical" evidence="8">
    <location>
        <begin position="159"/>
        <end position="177"/>
    </location>
</feature>
<dbReference type="GO" id="GO:0016780">
    <property type="term" value="F:phosphotransferase activity, for other substituted phosphate groups"/>
    <property type="evidence" value="ECO:0007669"/>
    <property type="project" value="InterPro"/>
</dbReference>
<feature type="binding site" evidence="7">
    <location>
        <position position="151"/>
    </location>
    <ligand>
        <name>Mg(2+)</name>
        <dbReference type="ChEBI" id="CHEBI:18420"/>
    </ligand>
</feature>
<reference evidence="9 10" key="1">
    <citation type="journal article" date="2020" name="Microorganisms">
        <title>Reliable Identification of Environmental Pseudomonas Isolates Using the rpoD Gene.</title>
        <authorList>
            <consortium name="The Broad Institute Genome Sequencing Platform"/>
            <person name="Girard L."/>
            <person name="Lood C."/>
            <person name="Rokni-Zadeh H."/>
            <person name="van Noort V."/>
            <person name="Lavigne R."/>
            <person name="De Mot R."/>
        </authorList>
    </citation>
    <scope>NUCLEOTIDE SEQUENCE [LARGE SCALE GENOMIC DNA]</scope>
    <source>
        <strain evidence="9 10">RW9S1A</strain>
    </source>
</reference>
<protein>
    <submittedName>
        <fullName evidence="9">Glycosyltransferase family 4 protein</fullName>
    </submittedName>
</protein>
<gene>
    <name evidence="9" type="ORF">HU772_006890</name>
</gene>
<keyword evidence="6 8" id="KW-0472">Membrane</keyword>
<dbReference type="GO" id="GO:0046872">
    <property type="term" value="F:metal ion binding"/>
    <property type="evidence" value="ECO:0007669"/>
    <property type="project" value="UniProtKB-KW"/>
</dbReference>
<feature type="transmembrane region" description="Helical" evidence="8">
    <location>
        <begin position="102"/>
        <end position="123"/>
    </location>
</feature>
<evidence type="ECO:0000256" key="4">
    <source>
        <dbReference type="ARBA" id="ARBA00022692"/>
    </source>
</evidence>
<feature type="transmembrane region" description="Helical" evidence="8">
    <location>
        <begin position="284"/>
        <end position="308"/>
    </location>
</feature>
<keyword evidence="4 8" id="KW-0812">Transmembrane</keyword>
<keyword evidence="3" id="KW-0808">Transferase</keyword>
<dbReference type="GO" id="GO:0071555">
    <property type="term" value="P:cell wall organization"/>
    <property type="evidence" value="ECO:0007669"/>
    <property type="project" value="TreeGrafter"/>
</dbReference>
<keyword evidence="7" id="KW-0479">Metal-binding</keyword>
<feature type="transmembrane region" description="Helical" evidence="8">
    <location>
        <begin position="72"/>
        <end position="90"/>
    </location>
</feature>
<evidence type="ECO:0000256" key="6">
    <source>
        <dbReference type="ARBA" id="ARBA00023136"/>
    </source>
</evidence>
<evidence type="ECO:0000256" key="7">
    <source>
        <dbReference type="PIRSR" id="PIRSR600715-1"/>
    </source>
</evidence>
<sequence length="336" mass="36302">MMQWWLAPLVVLVSLLLTASLRHYALARSLVDVPGPRRSHAVPTPRGGGMAIVVSFLSVIVLLAGAEMLNAPMLFALLGGGGLVAVIGFIDDHRHVPVRWRLAGHFVAAAWGLYWVGGVPPLVMFGTQVSLGWVGAVIALLYLVWLLNLYNFMDGIDGIAGIEAVSVCMGACLIYWIGEGEHLMVFPLALMLAVLGFLYWNFPSAKIFMGDAGSGFLGLVLGLLSLHAGWESSQLFWCWLILLGVFVVDATYTLIRRLLRGVKVYEAHRSHTYQLASRRAGTHLPVTIAVLLINVFWLLPVAACVMLFDIDGVVGLLVAYVPLLALAVAYNAGGDA</sequence>
<evidence type="ECO:0000256" key="5">
    <source>
        <dbReference type="ARBA" id="ARBA00022989"/>
    </source>
</evidence>
<dbReference type="GO" id="GO:0009103">
    <property type="term" value="P:lipopolysaccharide biosynthetic process"/>
    <property type="evidence" value="ECO:0007669"/>
    <property type="project" value="TreeGrafter"/>
</dbReference>
<proteinExistence type="predicted"/>
<evidence type="ECO:0000256" key="2">
    <source>
        <dbReference type="ARBA" id="ARBA00022475"/>
    </source>
</evidence>
<feature type="transmembrane region" description="Helical" evidence="8">
    <location>
        <begin position="6"/>
        <end position="26"/>
    </location>
</feature>
<feature type="transmembrane region" description="Helical" evidence="8">
    <location>
        <begin position="129"/>
        <end position="147"/>
    </location>
</feature>
<feature type="transmembrane region" description="Helical" evidence="8">
    <location>
        <begin position="47"/>
        <end position="66"/>
    </location>
</feature>